<evidence type="ECO:0000256" key="7">
    <source>
        <dbReference type="ARBA" id="ARBA00029496"/>
    </source>
</evidence>
<evidence type="ECO:0000256" key="5">
    <source>
        <dbReference type="ARBA" id="ARBA00023204"/>
    </source>
</evidence>
<protein>
    <recommendedName>
        <fullName evidence="7">Structure-specific endonuclease subunit SLX4</fullName>
    </recommendedName>
</protein>
<organism evidence="9 10">
    <name type="scientific">Cryptococcus tetragattii IND107</name>
    <dbReference type="NCBI Taxonomy" id="1296105"/>
    <lineage>
        <taxon>Eukaryota</taxon>
        <taxon>Fungi</taxon>
        <taxon>Dikarya</taxon>
        <taxon>Basidiomycota</taxon>
        <taxon>Agaricomycotina</taxon>
        <taxon>Tremellomycetes</taxon>
        <taxon>Tremellales</taxon>
        <taxon>Cryptococcaceae</taxon>
        <taxon>Cryptococcus</taxon>
        <taxon>Cryptococcus gattii species complex</taxon>
    </lineage>
</organism>
<reference evidence="10" key="1">
    <citation type="submission" date="2015-01" db="EMBL/GenBank/DDBJ databases">
        <title>The Genome Sequence of Cryptococcus gattii MMRL2647.</title>
        <authorList>
            <consortium name="The Broad Institute Genomics Platform"/>
            <person name="Cuomo C."/>
            <person name="Litvintseva A."/>
            <person name="Chen Y."/>
            <person name="Heitman J."/>
            <person name="Sun S."/>
            <person name="Springer D."/>
            <person name="Dromer F."/>
            <person name="Young S."/>
            <person name="Zeng Q."/>
            <person name="Gargeya S."/>
            <person name="Abouelleil A."/>
            <person name="Alvarado L."/>
            <person name="Chapman S.B."/>
            <person name="Gainer-Dewar J."/>
            <person name="Goldberg J."/>
            <person name="Griggs A."/>
            <person name="Gujja S."/>
            <person name="Hansen M."/>
            <person name="Howarth C."/>
            <person name="Imamovic A."/>
            <person name="Larimer J."/>
            <person name="Murphy C."/>
            <person name="Naylor J."/>
            <person name="Pearson M."/>
            <person name="Priest M."/>
            <person name="Roberts A."/>
            <person name="Saif S."/>
            <person name="Shea T."/>
            <person name="Sykes S."/>
            <person name="Wortman J."/>
            <person name="Nusbaum C."/>
            <person name="Birren B."/>
        </authorList>
    </citation>
    <scope>NUCLEOTIDE SEQUENCE [LARGE SCALE GENOMIC DNA]</scope>
    <source>
        <strain evidence="10">IND107</strain>
    </source>
</reference>
<evidence type="ECO:0000256" key="8">
    <source>
        <dbReference type="SAM" id="MobiDB-lite"/>
    </source>
</evidence>
<feature type="region of interest" description="Disordered" evidence="8">
    <location>
        <begin position="397"/>
        <end position="416"/>
    </location>
</feature>
<dbReference type="Proteomes" id="UP000054399">
    <property type="component" value="Unassembled WGS sequence"/>
</dbReference>
<evidence type="ECO:0000256" key="3">
    <source>
        <dbReference type="ARBA" id="ARBA00022763"/>
    </source>
</evidence>
<keyword evidence="4" id="KW-0233">DNA recombination</keyword>
<gene>
    <name evidence="9" type="ORF">I308_105401</name>
</gene>
<feature type="region of interest" description="Disordered" evidence="8">
    <location>
        <begin position="90"/>
        <end position="148"/>
    </location>
</feature>
<feature type="region of interest" description="Disordered" evidence="8">
    <location>
        <begin position="1"/>
        <end position="21"/>
    </location>
</feature>
<dbReference type="GeneID" id="91992256"/>
<accession>A0ABR3BKW0</accession>
<keyword evidence="3" id="KW-0227">DNA damage</keyword>
<comment type="caution">
    <text evidence="9">The sequence shown here is derived from an EMBL/GenBank/DDBJ whole genome shotgun (WGS) entry which is preliminary data.</text>
</comment>
<dbReference type="RefSeq" id="XP_066611802.1">
    <property type="nucleotide sequence ID" value="XM_066759856.1"/>
</dbReference>
<dbReference type="Pfam" id="PF09494">
    <property type="entry name" value="Slx4"/>
    <property type="match status" value="1"/>
</dbReference>
<dbReference type="EMBL" id="ATAM02000010">
    <property type="protein sequence ID" value="KAL0243435.1"/>
    <property type="molecule type" value="Genomic_DNA"/>
</dbReference>
<keyword evidence="6" id="KW-0539">Nucleus</keyword>
<keyword evidence="10" id="KW-1185">Reference proteome</keyword>
<comment type="similarity">
    <text evidence="2">Belongs to the SLX4 family.</text>
</comment>
<name>A0ABR3BKW0_9TREE</name>
<evidence type="ECO:0000256" key="1">
    <source>
        <dbReference type="ARBA" id="ARBA00004123"/>
    </source>
</evidence>
<evidence type="ECO:0000256" key="4">
    <source>
        <dbReference type="ARBA" id="ARBA00023172"/>
    </source>
</evidence>
<proteinExistence type="inferred from homology"/>
<keyword evidence="5" id="KW-0234">DNA repair</keyword>
<feature type="compositionally biased region" description="Basic and acidic residues" evidence="8">
    <location>
        <begin position="403"/>
        <end position="416"/>
    </location>
</feature>
<reference evidence="9 10" key="2">
    <citation type="submission" date="2024-01" db="EMBL/GenBank/DDBJ databases">
        <title>Comparative genomics of Cryptococcus and Kwoniella reveals pathogenesis evolution and contrasting modes of karyotype evolution via chromosome fusion or intercentromeric recombination.</title>
        <authorList>
            <person name="Coelho M.A."/>
            <person name="David-Palma M."/>
            <person name="Shea T."/>
            <person name="Bowers K."/>
            <person name="Mcginley-Smith S."/>
            <person name="Mohammad A.W."/>
            <person name="Gnirke A."/>
            <person name="Yurkov A.M."/>
            <person name="Nowrousian M."/>
            <person name="Sun S."/>
            <person name="Cuomo C.A."/>
            <person name="Heitman J."/>
        </authorList>
    </citation>
    <scope>NUCLEOTIDE SEQUENCE [LARGE SCALE GENOMIC DNA]</scope>
    <source>
        <strain evidence="9 10">IND107</strain>
    </source>
</reference>
<evidence type="ECO:0000313" key="10">
    <source>
        <dbReference type="Proteomes" id="UP000054399"/>
    </source>
</evidence>
<feature type="compositionally biased region" description="Basic residues" evidence="8">
    <location>
        <begin position="248"/>
        <end position="265"/>
    </location>
</feature>
<evidence type="ECO:0000313" key="9">
    <source>
        <dbReference type="EMBL" id="KAL0243435.1"/>
    </source>
</evidence>
<evidence type="ECO:0000256" key="6">
    <source>
        <dbReference type="ARBA" id="ARBA00023242"/>
    </source>
</evidence>
<sequence length="821" mass="91971">MPPRRSTRASTSSTSSDEPVYLDCPPSFASAPFRRRKALIPSATKSSNRKLRTKAFVVSDDDDEPEFIGRVLGGLAEKYRFREVSHSAAVGKLSQSTKEMSHHSSKNSAKRNSDISERSDAISSPSAKTWGRSDNLPKQPRSHALLPDLGLEPEPIPEWLGRPSVLLQLHACPICKLRWKGKESGIARWRHMTICRPPFYRPPNAPPNLQQLIHNALSSRTEPSSLLEWHTRSFTNDVECFPTEKSPSARKKPNTKNASKGRRPRNVATITGLTSVTNVHPSDNRGERWEEEVSSRVRDWIGPSSPSTLSENENEFIQLSPSNESIWSASQIRAQDDDYFPPTQPLDASSLAQAYPRPGSSSFTLRSSNSFRVSNMSPHRSRPLAQREIIIPASDSEDEDMEHNEPVKDSFSEKGCRISPNQMADTAFDDENAYQRPFQSWRDLCTAGNPSQRTLRPTEAQDGGFKVDNISSNSSIRSYTLKYKISSEFSRLSITPDNWTLVLDERDEFLIPPEKDHQNKSMVFTSYSKSYALTSGKVELPMKVGECEGFDFGINQDGAILTCGGNSPVHHDHDVLQKNEAGPSSVSSSFTVDSILEYSNVTDSELSELGWGEENGFGSIEEEVLEGICGREERRRDLRMPDYDSWDVKALQVLTADYGYRSVKDRSSLVRIATECWKALNPLEAEASEGSMSSREPICLGNGYLHVSEDDGNYDQKQCKGGSSEGESSNKVNDRDLYLRILHYEPVAFDELVIKAIASGMTRRGWKKELKNYLDLQSVTYFTGDSTSRRGWLHHPARKDHESCAKGCEVMGWESALSFNR</sequence>
<feature type="compositionally biased region" description="Basic and acidic residues" evidence="8">
    <location>
        <begin position="111"/>
        <end position="120"/>
    </location>
</feature>
<feature type="region of interest" description="Disordered" evidence="8">
    <location>
        <begin position="240"/>
        <end position="265"/>
    </location>
</feature>
<evidence type="ECO:0000256" key="2">
    <source>
        <dbReference type="ARBA" id="ARBA00006661"/>
    </source>
</evidence>
<comment type="subcellular location">
    <subcellularLocation>
        <location evidence="1">Nucleus</location>
    </subcellularLocation>
</comment>
<dbReference type="InterPro" id="IPR018574">
    <property type="entry name" value="Structure-sp_endonuc_su_Slx4"/>
</dbReference>